<sequence>MSVVPITIFMPLIDEGVDVWRPVQAQPLENACYFVLGPMPDDEKWEFPPGAVVRCEMRSLSGDGGRSELRKVAHEQVTLKLN</sequence>
<dbReference type="EMBL" id="QUMO01000001">
    <property type="protein sequence ID" value="REF89238.1"/>
    <property type="molecule type" value="Genomic_DNA"/>
</dbReference>
<dbReference type="AlphaFoldDB" id="A0A3D9Z4M0"/>
<dbReference type="Proteomes" id="UP000256900">
    <property type="component" value="Unassembled WGS sequence"/>
</dbReference>
<organism evidence="1 2">
    <name type="scientific">Methylovirgula ligni</name>
    <dbReference type="NCBI Taxonomy" id="569860"/>
    <lineage>
        <taxon>Bacteria</taxon>
        <taxon>Pseudomonadati</taxon>
        <taxon>Pseudomonadota</taxon>
        <taxon>Alphaproteobacteria</taxon>
        <taxon>Hyphomicrobiales</taxon>
        <taxon>Beijerinckiaceae</taxon>
        <taxon>Methylovirgula</taxon>
    </lineage>
</organism>
<name>A0A3D9Z4M0_9HYPH</name>
<keyword evidence="2" id="KW-1185">Reference proteome</keyword>
<evidence type="ECO:0000313" key="1">
    <source>
        <dbReference type="EMBL" id="REF89238.1"/>
    </source>
</evidence>
<protein>
    <submittedName>
        <fullName evidence="1">Uncharacterized protein</fullName>
    </submittedName>
</protein>
<reference evidence="1 2" key="1">
    <citation type="submission" date="2018-08" db="EMBL/GenBank/DDBJ databases">
        <title>Genomic Encyclopedia of Type Strains, Phase IV (KMG-IV): sequencing the most valuable type-strain genomes for metagenomic binning, comparative biology and taxonomic classification.</title>
        <authorList>
            <person name="Goeker M."/>
        </authorList>
    </citation>
    <scope>NUCLEOTIDE SEQUENCE [LARGE SCALE GENOMIC DNA]</scope>
    <source>
        <strain evidence="1 2">BW863</strain>
    </source>
</reference>
<evidence type="ECO:0000313" key="2">
    <source>
        <dbReference type="Proteomes" id="UP000256900"/>
    </source>
</evidence>
<gene>
    <name evidence="1" type="ORF">DES32_0457</name>
</gene>
<accession>A0A3D9Z4M0</accession>
<proteinExistence type="predicted"/>
<comment type="caution">
    <text evidence="1">The sequence shown here is derived from an EMBL/GenBank/DDBJ whole genome shotgun (WGS) entry which is preliminary data.</text>
</comment>